<keyword evidence="1" id="KW-1133">Transmembrane helix</keyword>
<evidence type="ECO:0000259" key="2">
    <source>
        <dbReference type="PROSITE" id="PS50820"/>
    </source>
</evidence>
<feature type="transmembrane region" description="Helical" evidence="1">
    <location>
        <begin position="395"/>
        <end position="415"/>
    </location>
</feature>
<dbReference type="PANTHER" id="PTHR31331:SF8">
    <property type="entry name" value="LCCL DOMAIN PROTEIN (AFU_ORTHOLOGUE AFUA_5G02970)"/>
    <property type="match status" value="1"/>
</dbReference>
<dbReference type="PANTHER" id="PTHR31331">
    <property type="entry name" value="LCCL DOMAIN PROTEIN (AFU_ORTHOLOGUE AFUA_5G08630)"/>
    <property type="match status" value="1"/>
</dbReference>
<feature type="transmembrane region" description="Helical" evidence="1">
    <location>
        <begin position="319"/>
        <end position="337"/>
    </location>
</feature>
<keyword evidence="1" id="KW-0812">Transmembrane</keyword>
<gene>
    <name evidence="3" type="ORF">SLS60_011425</name>
</gene>
<dbReference type="InterPro" id="IPR051957">
    <property type="entry name" value="CRISP-LCCL_domain"/>
</dbReference>
<evidence type="ECO:0000256" key="1">
    <source>
        <dbReference type="SAM" id="Phobius"/>
    </source>
</evidence>
<feature type="transmembrane region" description="Helical" evidence="1">
    <location>
        <begin position="357"/>
        <end position="375"/>
    </location>
</feature>
<feature type="domain" description="LCCL" evidence="2">
    <location>
        <begin position="187"/>
        <end position="238"/>
    </location>
</feature>
<accession>A0ABR3QKI1</accession>
<dbReference type="PROSITE" id="PS50820">
    <property type="entry name" value="LCCL"/>
    <property type="match status" value="1"/>
</dbReference>
<sequence>MVLVAQNADSADQDDMAEIDTDEEAQLLQREELEFEDNDSAAAGFQRRQRSGLLGRLKGPDPPSIQTISPLFAKDQEFLPAWLGRCFPGRRQRAFLLGGVLFVWLIAFVISLSAQLPIKDNSGRAVTNLDCVDALWKPKNECGIGGIDCHPFSNTSFPFKCPAKCAGVKVLNPRAVGPLDVNYRSLVVGNNPYRGDSFICASAIHAGVVGDKGGCGRVTLLGRHDNYTSRKRHGIESIPFDSYFPLAFAVTSDPDTKCPSDPRNALLYLDGSVTALLSIFTTTPAVFFPIFIIIFAHVAFGSDPPSASYHNTTVLPDHISMFAKRLLPALFCAIFMYRTTVRRTLHGLTAHVEKTVLWLGGFFFGALSNYTFDWIPIQRLTAHDLEQQPGAKVALAAILVVLVAIVAGQVYYFWLEGRLLRYLALYGFLIFGILICLVIPGVSLRIHHYIIGLLLLPGTSLQTRPSLVYQGILLGLFVNGIARWDFDSVLQTTADLRGDGKFDSTQPKLLEPIVSSTAQGFMTSFRWATPPGTVDGVSVLVNDVEKARKFYSDDADGAESFEWERPVEEQLNEYFRFGYVRRGRALDYTAAGTLFGNGTWSGPERG</sequence>
<dbReference type="Gene3D" id="2.170.130.20">
    <property type="entry name" value="LCCL-like domain"/>
    <property type="match status" value="1"/>
</dbReference>
<name>A0ABR3QKI1_9PLEO</name>
<feature type="transmembrane region" description="Helical" evidence="1">
    <location>
        <begin position="273"/>
        <end position="299"/>
    </location>
</feature>
<evidence type="ECO:0000313" key="3">
    <source>
        <dbReference type="EMBL" id="KAL1592347.1"/>
    </source>
</evidence>
<comment type="caution">
    <text evidence="3">The sequence shown here is derived from an EMBL/GenBank/DDBJ whole genome shotgun (WGS) entry which is preliminary data.</text>
</comment>
<dbReference type="InterPro" id="IPR004043">
    <property type="entry name" value="LCCL"/>
</dbReference>
<evidence type="ECO:0000313" key="4">
    <source>
        <dbReference type="Proteomes" id="UP001521785"/>
    </source>
</evidence>
<dbReference type="EMBL" id="JAKJXO020000021">
    <property type="protein sequence ID" value="KAL1592347.1"/>
    <property type="molecule type" value="Genomic_DNA"/>
</dbReference>
<dbReference type="SUPFAM" id="SSF69848">
    <property type="entry name" value="LCCL domain"/>
    <property type="match status" value="1"/>
</dbReference>
<feature type="transmembrane region" description="Helical" evidence="1">
    <location>
        <begin position="94"/>
        <end position="114"/>
    </location>
</feature>
<organism evidence="3 4">
    <name type="scientific">Paraconiothyrium brasiliense</name>
    <dbReference type="NCBI Taxonomy" id="300254"/>
    <lineage>
        <taxon>Eukaryota</taxon>
        <taxon>Fungi</taxon>
        <taxon>Dikarya</taxon>
        <taxon>Ascomycota</taxon>
        <taxon>Pezizomycotina</taxon>
        <taxon>Dothideomycetes</taxon>
        <taxon>Pleosporomycetidae</taxon>
        <taxon>Pleosporales</taxon>
        <taxon>Massarineae</taxon>
        <taxon>Didymosphaeriaceae</taxon>
        <taxon>Paraconiothyrium</taxon>
    </lineage>
</organism>
<proteinExistence type="predicted"/>
<dbReference type="InterPro" id="IPR036609">
    <property type="entry name" value="LCCL_sf"/>
</dbReference>
<dbReference type="Pfam" id="PF03815">
    <property type="entry name" value="LCCL"/>
    <property type="match status" value="1"/>
</dbReference>
<keyword evidence="4" id="KW-1185">Reference proteome</keyword>
<dbReference type="Proteomes" id="UP001521785">
    <property type="component" value="Unassembled WGS sequence"/>
</dbReference>
<keyword evidence="1" id="KW-0472">Membrane</keyword>
<protein>
    <recommendedName>
        <fullName evidence="2">LCCL domain-containing protein</fullName>
    </recommendedName>
</protein>
<feature type="transmembrane region" description="Helical" evidence="1">
    <location>
        <begin position="422"/>
        <end position="447"/>
    </location>
</feature>
<dbReference type="SMART" id="SM00603">
    <property type="entry name" value="LCCL"/>
    <property type="match status" value="1"/>
</dbReference>
<reference evidence="3 4" key="1">
    <citation type="submission" date="2024-02" db="EMBL/GenBank/DDBJ databases">
        <title>De novo assembly and annotation of 12 fungi associated with fruit tree decline syndrome in Ontario, Canada.</title>
        <authorList>
            <person name="Sulman M."/>
            <person name="Ellouze W."/>
            <person name="Ilyukhin E."/>
        </authorList>
    </citation>
    <scope>NUCLEOTIDE SEQUENCE [LARGE SCALE GENOMIC DNA]</scope>
    <source>
        <strain evidence="3 4">M42-189</strain>
    </source>
</reference>